<keyword evidence="1" id="KW-0238">DNA-binding</keyword>
<dbReference type="GO" id="GO:0003677">
    <property type="term" value="F:DNA binding"/>
    <property type="evidence" value="ECO:0007669"/>
    <property type="project" value="UniProtKB-KW"/>
</dbReference>
<organism evidence="3 4">
    <name type="scientific">Methylobacterium aquaticum</name>
    <dbReference type="NCBI Taxonomy" id="270351"/>
    <lineage>
        <taxon>Bacteria</taxon>
        <taxon>Pseudomonadati</taxon>
        <taxon>Pseudomonadota</taxon>
        <taxon>Alphaproteobacteria</taxon>
        <taxon>Hyphomicrobiales</taxon>
        <taxon>Methylobacteriaceae</taxon>
        <taxon>Methylobacterium</taxon>
    </lineage>
</organism>
<dbReference type="KEGG" id="maqu:Maq22A_c18015"/>
<gene>
    <name evidence="3" type="ORF">Maq22A_c18015</name>
</gene>
<protein>
    <submittedName>
        <fullName evidence="3">Integrase family protein</fullName>
    </submittedName>
</protein>
<dbReference type="STRING" id="270351.Maq22A_c18015"/>
<evidence type="ECO:0000313" key="4">
    <source>
        <dbReference type="Proteomes" id="UP000061432"/>
    </source>
</evidence>
<evidence type="ECO:0000256" key="1">
    <source>
        <dbReference type="ARBA" id="ARBA00023125"/>
    </source>
</evidence>
<evidence type="ECO:0000256" key="2">
    <source>
        <dbReference type="SAM" id="MobiDB-lite"/>
    </source>
</evidence>
<reference evidence="4" key="2">
    <citation type="submission" date="2015-01" db="EMBL/GenBank/DDBJ databases">
        <title>Complete genome sequence of Methylobacterium aquaticum strain 22A.</title>
        <authorList>
            <person name="Tani A."/>
            <person name="Ogura Y."/>
            <person name="Hayashi T."/>
        </authorList>
    </citation>
    <scope>NUCLEOTIDE SEQUENCE [LARGE SCALE GENOMIC DNA]</scope>
    <source>
        <strain evidence="4">MA-22A</strain>
    </source>
</reference>
<name>A0A0C6FDS6_9HYPH</name>
<proteinExistence type="predicted"/>
<dbReference type="Proteomes" id="UP000061432">
    <property type="component" value="Chromosome"/>
</dbReference>
<feature type="region of interest" description="Disordered" evidence="2">
    <location>
        <begin position="94"/>
        <end position="116"/>
    </location>
</feature>
<dbReference type="AlphaFoldDB" id="A0A0C6FDS6"/>
<dbReference type="InterPro" id="IPR011010">
    <property type="entry name" value="DNA_brk_join_enz"/>
</dbReference>
<dbReference type="PATRIC" id="fig|270351.10.peg.3480"/>
<accession>A0A0C6FDS6</accession>
<sequence length="116" mass="13218">MFRAMRELLAPETPVDSIHRMDCERIRSVIMRLPKNATQRFPKLSLEDAAKLADAEKLERIGVAAVNNYLHNLSALFKWGVKNWRVIRNPAEGLALPDDRDQRDLNRSGFVGGSNF</sequence>
<reference evidence="3 4" key="1">
    <citation type="journal article" date="2015" name="Genome Announc.">
        <title>Complete Genome Sequence of Methylobacterium aquaticum Strain 22A, Isolated from Racomitrium japonicum Moss.</title>
        <authorList>
            <person name="Tani A."/>
            <person name="Ogura Y."/>
            <person name="Hayashi T."/>
            <person name="Kimbara K."/>
        </authorList>
    </citation>
    <scope>NUCLEOTIDE SEQUENCE [LARGE SCALE GENOMIC DNA]</scope>
    <source>
        <strain evidence="3 4">MA-22A</strain>
    </source>
</reference>
<dbReference type="Gene3D" id="1.10.150.130">
    <property type="match status" value="1"/>
</dbReference>
<dbReference type="InterPro" id="IPR010998">
    <property type="entry name" value="Integrase_recombinase_N"/>
</dbReference>
<evidence type="ECO:0000313" key="3">
    <source>
        <dbReference type="EMBL" id="BAQ46703.1"/>
    </source>
</evidence>
<dbReference type="SUPFAM" id="SSF56349">
    <property type="entry name" value="DNA breaking-rejoining enzymes"/>
    <property type="match status" value="1"/>
</dbReference>
<feature type="compositionally biased region" description="Basic and acidic residues" evidence="2">
    <location>
        <begin position="97"/>
        <end position="106"/>
    </location>
</feature>
<dbReference type="EMBL" id="AP014704">
    <property type="protein sequence ID" value="BAQ46703.1"/>
    <property type="molecule type" value="Genomic_DNA"/>
</dbReference>